<evidence type="ECO:0000256" key="1">
    <source>
        <dbReference type="ARBA" id="ARBA00004651"/>
    </source>
</evidence>
<keyword evidence="10" id="KW-1185">Reference proteome</keyword>
<dbReference type="SUPFAM" id="SSF161098">
    <property type="entry name" value="MetI-like"/>
    <property type="match status" value="1"/>
</dbReference>
<dbReference type="InterPro" id="IPR035906">
    <property type="entry name" value="MetI-like_sf"/>
</dbReference>
<dbReference type="KEGG" id="scc:Spico_0894"/>
<dbReference type="PROSITE" id="PS50928">
    <property type="entry name" value="ABC_TM1"/>
    <property type="match status" value="1"/>
</dbReference>
<comment type="subcellular location">
    <subcellularLocation>
        <location evidence="1 7">Cell membrane</location>
        <topology evidence="1 7">Multi-pass membrane protein</topology>
    </subcellularLocation>
</comment>
<feature type="transmembrane region" description="Helical" evidence="7">
    <location>
        <begin position="119"/>
        <end position="140"/>
    </location>
</feature>
<reference evidence="9 10" key="2">
    <citation type="journal article" date="2012" name="Stand. Genomic Sci.">
        <title>Complete genome sequence of the termite hindgut bacterium Spirochaeta coccoides type strain (SPN1(T)), reclassification in the genus Sphaerochaeta as Sphaerochaeta coccoides comb. nov. and emendations of the family Spirochaetaceae and the genus Sphaerochaeta.</title>
        <authorList>
            <person name="Abt B."/>
            <person name="Han C."/>
            <person name="Scheuner C."/>
            <person name="Lu M."/>
            <person name="Lapidus A."/>
            <person name="Nolan M."/>
            <person name="Lucas S."/>
            <person name="Hammon N."/>
            <person name="Deshpande S."/>
            <person name="Cheng J.F."/>
            <person name="Tapia R."/>
            <person name="Goodwin L.A."/>
            <person name="Pitluck S."/>
            <person name="Liolios K."/>
            <person name="Pagani I."/>
            <person name="Ivanova N."/>
            <person name="Mavromatis K."/>
            <person name="Mikhailova N."/>
            <person name="Huntemann M."/>
            <person name="Pati A."/>
            <person name="Chen A."/>
            <person name="Palaniappan K."/>
            <person name="Land M."/>
            <person name="Hauser L."/>
            <person name="Brambilla E.M."/>
            <person name="Rohde M."/>
            <person name="Spring S."/>
            <person name="Gronow S."/>
            <person name="Goker M."/>
            <person name="Woyke T."/>
            <person name="Bristow J."/>
            <person name="Eisen J.A."/>
            <person name="Markowitz V."/>
            <person name="Hugenholtz P."/>
            <person name="Kyrpides N.C."/>
            <person name="Klenk H.P."/>
            <person name="Detter J.C."/>
        </authorList>
    </citation>
    <scope>NUCLEOTIDE SEQUENCE [LARGE SCALE GENOMIC DNA]</scope>
    <source>
        <strain evidence="10">ATCC BAA-1237 / DSM 17374 / SPN1</strain>
    </source>
</reference>
<evidence type="ECO:0000256" key="7">
    <source>
        <dbReference type="RuleBase" id="RU363032"/>
    </source>
</evidence>
<feature type="transmembrane region" description="Helical" evidence="7">
    <location>
        <begin position="12"/>
        <end position="37"/>
    </location>
</feature>
<accession>F4GI05</accession>
<keyword evidence="4 7" id="KW-0812">Transmembrane</keyword>
<dbReference type="Gene3D" id="1.10.3720.10">
    <property type="entry name" value="MetI-like"/>
    <property type="match status" value="1"/>
</dbReference>
<keyword evidence="6 7" id="KW-0472">Membrane</keyword>
<dbReference type="HOGENOM" id="CLU_016047_1_2_12"/>
<keyword evidence="3" id="KW-1003">Cell membrane</keyword>
<keyword evidence="5 7" id="KW-1133">Transmembrane helix</keyword>
<evidence type="ECO:0000256" key="4">
    <source>
        <dbReference type="ARBA" id="ARBA00022692"/>
    </source>
</evidence>
<evidence type="ECO:0000256" key="3">
    <source>
        <dbReference type="ARBA" id="ARBA00022475"/>
    </source>
</evidence>
<protein>
    <submittedName>
        <fullName evidence="9">Binding-protein-dependent transport systems inner membrane component</fullName>
    </submittedName>
</protein>
<dbReference type="eggNOG" id="COG0395">
    <property type="taxonomic scope" value="Bacteria"/>
</dbReference>
<sequence>MDIHDRSSISSRIGLVVTYCVMGIFTALAIVPILWLLMNSFKTTQEFQLSMLNWPGSTPGYEATLINYVDAWTRGKFPGLIINSIIYTGVTTVVIIIFSMMASFAFAKMQHRATKFLHGSFVIGLLLTLQSIMVPLFLLINWSGLYDTRLGVLIPYIGIGMPMGVYLGTEFIKSIPDALVESARIDGATYMRIFRSIIVPMAMPVATTTAILTVTGTWNEFMLINILTSRDAIKSLPVGVQKFAGSLSTDYGKQFAALTIGLVPMLAFYLIFRKEITKGVVAGAVKG</sequence>
<feature type="transmembrane region" description="Helical" evidence="7">
    <location>
        <begin position="152"/>
        <end position="172"/>
    </location>
</feature>
<dbReference type="EMBL" id="CP002659">
    <property type="protein sequence ID" value="AEC02118.1"/>
    <property type="molecule type" value="Genomic_DNA"/>
</dbReference>
<organism evidence="9 10">
    <name type="scientific">Parasphaerochaeta coccoides (strain ATCC BAA-1237 / DSM 17374 / SPN1)</name>
    <name type="common">Sphaerochaeta coccoides</name>
    <dbReference type="NCBI Taxonomy" id="760011"/>
    <lineage>
        <taxon>Bacteria</taxon>
        <taxon>Pseudomonadati</taxon>
        <taxon>Spirochaetota</taxon>
        <taxon>Spirochaetia</taxon>
        <taxon>Spirochaetales</taxon>
        <taxon>Sphaerochaetaceae</taxon>
        <taxon>Parasphaerochaeta</taxon>
    </lineage>
</organism>
<feature type="transmembrane region" description="Helical" evidence="7">
    <location>
        <begin position="255"/>
        <end position="272"/>
    </location>
</feature>
<dbReference type="InterPro" id="IPR000515">
    <property type="entry name" value="MetI-like"/>
</dbReference>
<evidence type="ECO:0000259" key="8">
    <source>
        <dbReference type="PROSITE" id="PS50928"/>
    </source>
</evidence>
<reference evidence="10" key="1">
    <citation type="submission" date="2011-04" db="EMBL/GenBank/DDBJ databases">
        <title>The complete genome of Spirochaeta coccoides DSM 17374.</title>
        <authorList>
            <person name="Lucas S."/>
            <person name="Copeland A."/>
            <person name="Lapidus A."/>
            <person name="Bruce D."/>
            <person name="Goodwin L."/>
            <person name="Pitluck S."/>
            <person name="Peters L."/>
            <person name="Kyrpides N."/>
            <person name="Mavromatis K."/>
            <person name="Pagani I."/>
            <person name="Ivanova N."/>
            <person name="Ovchinnikova G."/>
            <person name="Lu M."/>
            <person name="Detter J.C."/>
            <person name="Tapia R."/>
            <person name="Han C."/>
            <person name="Land M."/>
            <person name="Hauser L."/>
            <person name="Markowitz V."/>
            <person name="Cheng J.-F."/>
            <person name="Hugenholtz P."/>
            <person name="Woyke T."/>
            <person name="Wu D."/>
            <person name="Spring S."/>
            <person name="Schroeder M."/>
            <person name="Brambilla E."/>
            <person name="Klenk H.-P."/>
            <person name="Eisen J.A."/>
        </authorList>
    </citation>
    <scope>NUCLEOTIDE SEQUENCE [LARGE SCALE GENOMIC DNA]</scope>
    <source>
        <strain evidence="10">ATCC BAA-1237 / DSM 17374 / SPN1</strain>
    </source>
</reference>
<dbReference type="AlphaFoldDB" id="F4GI05"/>
<dbReference type="CDD" id="cd06261">
    <property type="entry name" value="TM_PBP2"/>
    <property type="match status" value="1"/>
</dbReference>
<evidence type="ECO:0000256" key="6">
    <source>
        <dbReference type="ARBA" id="ARBA00023136"/>
    </source>
</evidence>
<feature type="domain" description="ABC transmembrane type-1" evidence="8">
    <location>
        <begin position="81"/>
        <end position="272"/>
    </location>
</feature>
<evidence type="ECO:0000313" key="9">
    <source>
        <dbReference type="EMBL" id="AEC02118.1"/>
    </source>
</evidence>
<comment type="similarity">
    <text evidence="7">Belongs to the binding-protein-dependent transport system permease family.</text>
</comment>
<feature type="transmembrane region" description="Helical" evidence="7">
    <location>
        <begin position="85"/>
        <end position="107"/>
    </location>
</feature>
<dbReference type="OrthoDB" id="9787837at2"/>
<evidence type="ECO:0000313" key="10">
    <source>
        <dbReference type="Proteomes" id="UP000007939"/>
    </source>
</evidence>
<dbReference type="GO" id="GO:0055085">
    <property type="term" value="P:transmembrane transport"/>
    <property type="evidence" value="ECO:0007669"/>
    <property type="project" value="InterPro"/>
</dbReference>
<dbReference type="Proteomes" id="UP000007939">
    <property type="component" value="Chromosome"/>
</dbReference>
<dbReference type="PANTHER" id="PTHR43744:SF12">
    <property type="entry name" value="ABC TRANSPORTER PERMEASE PROTEIN MG189-RELATED"/>
    <property type="match status" value="1"/>
</dbReference>
<feature type="transmembrane region" description="Helical" evidence="7">
    <location>
        <begin position="193"/>
        <end position="214"/>
    </location>
</feature>
<evidence type="ECO:0000256" key="5">
    <source>
        <dbReference type="ARBA" id="ARBA00022989"/>
    </source>
</evidence>
<dbReference type="GO" id="GO:0005886">
    <property type="term" value="C:plasma membrane"/>
    <property type="evidence" value="ECO:0007669"/>
    <property type="project" value="UniProtKB-SubCell"/>
</dbReference>
<name>F4GI05_PARC1</name>
<keyword evidence="2 7" id="KW-0813">Transport</keyword>
<evidence type="ECO:0000256" key="2">
    <source>
        <dbReference type="ARBA" id="ARBA00022448"/>
    </source>
</evidence>
<dbReference type="RefSeq" id="WP_013739514.1">
    <property type="nucleotide sequence ID" value="NC_015436.1"/>
</dbReference>
<proteinExistence type="inferred from homology"/>
<dbReference type="STRING" id="760011.Spico_0894"/>
<dbReference type="Pfam" id="PF00528">
    <property type="entry name" value="BPD_transp_1"/>
    <property type="match status" value="1"/>
</dbReference>
<dbReference type="PANTHER" id="PTHR43744">
    <property type="entry name" value="ABC TRANSPORTER PERMEASE PROTEIN MG189-RELATED-RELATED"/>
    <property type="match status" value="1"/>
</dbReference>
<gene>
    <name evidence="9" type="ordered locus">Spico_0894</name>
</gene>